<evidence type="ECO:0000313" key="8">
    <source>
        <dbReference type="EMBL" id="GAF03539.1"/>
    </source>
</evidence>
<dbReference type="OrthoDB" id="727588at2"/>
<evidence type="ECO:0000256" key="2">
    <source>
        <dbReference type="ARBA" id="ARBA00006275"/>
    </source>
</evidence>
<proteinExistence type="inferred from homology"/>
<dbReference type="SUPFAM" id="SSF48452">
    <property type="entry name" value="TPR-like"/>
    <property type="match status" value="1"/>
</dbReference>
<evidence type="ECO:0000259" key="6">
    <source>
        <dbReference type="Pfam" id="PF07980"/>
    </source>
</evidence>
<dbReference type="EMBL" id="BAMD01000025">
    <property type="protein sequence ID" value="GAF03539.1"/>
    <property type="molecule type" value="Genomic_DNA"/>
</dbReference>
<dbReference type="InterPro" id="IPR033985">
    <property type="entry name" value="SusD-like_N"/>
</dbReference>
<dbReference type="GO" id="GO:0009279">
    <property type="term" value="C:cell outer membrane"/>
    <property type="evidence" value="ECO:0007669"/>
    <property type="project" value="UniProtKB-SubCell"/>
</dbReference>
<comment type="subcellular location">
    <subcellularLocation>
        <location evidence="1">Cell outer membrane</location>
    </subcellularLocation>
</comment>
<dbReference type="InterPro" id="IPR011990">
    <property type="entry name" value="TPR-like_helical_dom_sf"/>
</dbReference>
<sequence>MKKHIIYFISILISTISLSCEDWLDVSPKAEVEASELFETEQGFEDALNGIYIGLSDSRTYGQNLSWYLLEFWAHQYDVSGGTLEELQNYDYQNSYSVSSISSIWLNQYNTISEINLLLESMDKYGGVLDTAVYNATKGEALALRALCHFDLLRLFGHGNLENRPELWERKTIPYVSSHSNEIAVQESYSKTFQLLEKDIEEALNYLNAEIIVQTHICHRAVLALQARVFLWQGKKAEALEVVEKLLPVINGGWADDAAGALFTGEHLFHLNVTKLFDYMELSYESHINGTVNYNQLVQTGDFVRDIYNMDEAGEGEGLSDRRYVKQHTFVTDEEWLTTKLQIDVDNDSPSEYMIPMLKIAEVYLIAIECYVSNGETQDLTKAIEYLNFLKEKRNIMPAYYISETGTQEEVETAILNEYRKEFIQEGQLFYFYKRKGLPYFPRQAGQPVYEMDDVKYVLPYPDIEFEFGRIQEI</sequence>
<dbReference type="AlphaFoldDB" id="W7YMB2"/>
<evidence type="ECO:0000259" key="7">
    <source>
        <dbReference type="Pfam" id="PF14322"/>
    </source>
</evidence>
<dbReference type="Gene3D" id="1.25.40.900">
    <property type="match status" value="1"/>
</dbReference>
<dbReference type="eggNOG" id="COG2956">
    <property type="taxonomic scope" value="Bacteria"/>
</dbReference>
<gene>
    <name evidence="8" type="ORF">JCM21142_52217</name>
</gene>
<feature type="domain" description="RagB/SusD" evidence="6">
    <location>
        <begin position="320"/>
        <end position="435"/>
    </location>
</feature>
<keyword evidence="3" id="KW-0732">Signal</keyword>
<reference evidence="8 9" key="1">
    <citation type="journal article" date="2014" name="Genome Announc.">
        <title>Draft Genome Sequence of Cytophaga fermentans JCM 21142T, a Facultative Anaerobe Isolated from Marine Mud.</title>
        <authorList>
            <person name="Starns D."/>
            <person name="Oshima K."/>
            <person name="Suda W."/>
            <person name="Iino T."/>
            <person name="Yuki M."/>
            <person name="Inoue J."/>
            <person name="Kitamura K."/>
            <person name="Iida T."/>
            <person name="Darby A."/>
            <person name="Hattori M."/>
            <person name="Ohkuma M."/>
        </authorList>
    </citation>
    <scope>NUCLEOTIDE SEQUENCE [LARGE SCALE GENOMIC DNA]</scope>
    <source>
        <strain evidence="8 9">JCM 21142</strain>
    </source>
</reference>
<keyword evidence="5" id="KW-0998">Cell outer membrane</keyword>
<keyword evidence="4" id="KW-0472">Membrane</keyword>
<name>W7YMB2_9BACT</name>
<comment type="caution">
    <text evidence="8">The sequence shown here is derived from an EMBL/GenBank/DDBJ whole genome shotgun (WGS) entry which is preliminary data.</text>
</comment>
<accession>W7YMB2</accession>
<evidence type="ECO:0000256" key="3">
    <source>
        <dbReference type="ARBA" id="ARBA00022729"/>
    </source>
</evidence>
<keyword evidence="9" id="KW-1185">Reference proteome</keyword>
<evidence type="ECO:0000313" key="9">
    <source>
        <dbReference type="Proteomes" id="UP000019402"/>
    </source>
</evidence>
<dbReference type="Pfam" id="PF14322">
    <property type="entry name" value="SusD-like_3"/>
    <property type="match status" value="1"/>
</dbReference>
<dbReference type="Gene3D" id="2.20.20.130">
    <property type="match status" value="1"/>
</dbReference>
<dbReference type="Gene3D" id="1.25.40.390">
    <property type="match status" value="1"/>
</dbReference>
<dbReference type="InterPro" id="IPR012944">
    <property type="entry name" value="SusD_RagB_dom"/>
</dbReference>
<dbReference type="Proteomes" id="UP000019402">
    <property type="component" value="Unassembled WGS sequence"/>
</dbReference>
<dbReference type="RefSeq" id="WP_027473047.1">
    <property type="nucleotide sequence ID" value="NZ_BAMD01000025.1"/>
</dbReference>
<dbReference type="STRING" id="869213.GCA_000517085_03670"/>
<evidence type="ECO:0000256" key="1">
    <source>
        <dbReference type="ARBA" id="ARBA00004442"/>
    </source>
</evidence>
<organism evidence="8 9">
    <name type="scientific">Saccharicrinis fermentans DSM 9555 = JCM 21142</name>
    <dbReference type="NCBI Taxonomy" id="869213"/>
    <lineage>
        <taxon>Bacteria</taxon>
        <taxon>Pseudomonadati</taxon>
        <taxon>Bacteroidota</taxon>
        <taxon>Bacteroidia</taxon>
        <taxon>Marinilabiliales</taxon>
        <taxon>Marinilabiliaceae</taxon>
        <taxon>Saccharicrinis</taxon>
    </lineage>
</organism>
<comment type="similarity">
    <text evidence="2">Belongs to the SusD family.</text>
</comment>
<dbReference type="PROSITE" id="PS51257">
    <property type="entry name" value="PROKAR_LIPOPROTEIN"/>
    <property type="match status" value="1"/>
</dbReference>
<feature type="domain" description="SusD-like N-terminal" evidence="7">
    <location>
        <begin position="22"/>
        <end position="231"/>
    </location>
</feature>
<evidence type="ECO:0000256" key="5">
    <source>
        <dbReference type="ARBA" id="ARBA00023237"/>
    </source>
</evidence>
<dbReference type="Pfam" id="PF07980">
    <property type="entry name" value="SusD_RagB"/>
    <property type="match status" value="1"/>
</dbReference>
<evidence type="ECO:0000256" key="4">
    <source>
        <dbReference type="ARBA" id="ARBA00023136"/>
    </source>
</evidence>
<protein>
    <submittedName>
        <fullName evidence="8">SusD family protein</fullName>
    </submittedName>
</protein>